<organism evidence="2 3">
    <name type="scientific">Echinicola vietnamensis (strain DSM 17526 / LMG 23754 / KMM 6221)</name>
    <dbReference type="NCBI Taxonomy" id="926556"/>
    <lineage>
        <taxon>Bacteria</taxon>
        <taxon>Pseudomonadati</taxon>
        <taxon>Bacteroidota</taxon>
        <taxon>Cytophagia</taxon>
        <taxon>Cytophagales</taxon>
        <taxon>Cyclobacteriaceae</taxon>
        <taxon>Echinicola</taxon>
    </lineage>
</organism>
<feature type="transmembrane region" description="Helical" evidence="1">
    <location>
        <begin position="214"/>
        <end position="233"/>
    </location>
</feature>
<dbReference type="Proteomes" id="UP000010796">
    <property type="component" value="Chromosome"/>
</dbReference>
<dbReference type="STRING" id="926556.Echvi_3763"/>
<evidence type="ECO:0000256" key="1">
    <source>
        <dbReference type="SAM" id="Phobius"/>
    </source>
</evidence>
<keyword evidence="1" id="KW-1133">Transmembrane helix</keyword>
<keyword evidence="1" id="KW-0812">Transmembrane</keyword>
<dbReference type="OrthoDB" id="823120at2"/>
<evidence type="ECO:0008006" key="4">
    <source>
        <dbReference type="Google" id="ProtNLM"/>
    </source>
</evidence>
<dbReference type="EMBL" id="CP003346">
    <property type="protein sequence ID" value="AGA79975.1"/>
    <property type="molecule type" value="Genomic_DNA"/>
</dbReference>
<keyword evidence="3" id="KW-1185">Reference proteome</keyword>
<dbReference type="RefSeq" id="WP_015267517.1">
    <property type="nucleotide sequence ID" value="NC_019904.1"/>
</dbReference>
<accession>L0G574</accession>
<feature type="transmembrane region" description="Helical" evidence="1">
    <location>
        <begin position="181"/>
        <end position="202"/>
    </location>
</feature>
<keyword evidence="1" id="KW-0472">Membrane</keyword>
<evidence type="ECO:0000313" key="2">
    <source>
        <dbReference type="EMBL" id="AGA79975.1"/>
    </source>
</evidence>
<feature type="transmembrane region" description="Helical" evidence="1">
    <location>
        <begin position="115"/>
        <end position="134"/>
    </location>
</feature>
<protein>
    <recommendedName>
        <fullName evidence="4">ABC-2 family transporter protein</fullName>
    </recommendedName>
</protein>
<evidence type="ECO:0000313" key="3">
    <source>
        <dbReference type="Proteomes" id="UP000010796"/>
    </source>
</evidence>
<dbReference type="HOGENOM" id="CLU_1048314_0_0_10"/>
<feature type="transmembrane region" description="Helical" evidence="1">
    <location>
        <begin position="67"/>
        <end position="85"/>
    </location>
</feature>
<feature type="transmembrane region" description="Helical" evidence="1">
    <location>
        <begin position="26"/>
        <end position="47"/>
    </location>
</feature>
<dbReference type="KEGG" id="evi:Echvi_3763"/>
<dbReference type="AlphaFoldDB" id="L0G574"/>
<name>L0G574_ECHVK</name>
<sequence>MKKENEFFSLSRFVQLLTYDFNNNRIYYITTIPVAMLIMGLFFWSVFPDFPKPDYPLYSSPDWKSKNYIPLLILGYIVFGVFIVGKSFPWLRNSGSVTSYLTLPASIFEKYMVQWVIRVFLFLIIYPLAFQLTANVTADIYLNSYESFLISNNLPMDKLPEIEKFSFSELFGDSLRGTFELIVLICLGVLGASLLFLGGSIFKKWNVFFGPLSILFLIFLINVYASTVSFIIVPDQVNFWSIDFKGSYPVFFKEEVPLIALSATIIGGVGCLACWFSCYFRLKEKQV</sequence>
<gene>
    <name evidence="2" type="ordered locus">Echvi_3763</name>
</gene>
<reference evidence="3" key="1">
    <citation type="submission" date="2012-02" db="EMBL/GenBank/DDBJ databases">
        <title>The complete genome of Echinicola vietnamensis DSM 17526.</title>
        <authorList>
            <person name="Lucas S."/>
            <person name="Copeland A."/>
            <person name="Lapidus A."/>
            <person name="Glavina del Rio T."/>
            <person name="Dalin E."/>
            <person name="Tice H."/>
            <person name="Bruce D."/>
            <person name="Goodwin L."/>
            <person name="Pitluck S."/>
            <person name="Peters L."/>
            <person name="Ovchinnikova G."/>
            <person name="Teshima H."/>
            <person name="Kyrpides N."/>
            <person name="Mavromatis K."/>
            <person name="Ivanova N."/>
            <person name="Brettin T."/>
            <person name="Detter J.C."/>
            <person name="Han C."/>
            <person name="Larimer F."/>
            <person name="Land M."/>
            <person name="Hauser L."/>
            <person name="Markowitz V."/>
            <person name="Cheng J.-F."/>
            <person name="Hugenholtz P."/>
            <person name="Woyke T."/>
            <person name="Wu D."/>
            <person name="Brambilla E."/>
            <person name="Klenk H.-P."/>
            <person name="Eisen J.A."/>
        </authorList>
    </citation>
    <scope>NUCLEOTIDE SEQUENCE [LARGE SCALE GENOMIC DNA]</scope>
    <source>
        <strain evidence="3">DSM 17526 / LMG 23754 / KMM 6221</strain>
    </source>
</reference>
<feature type="transmembrane region" description="Helical" evidence="1">
    <location>
        <begin position="258"/>
        <end position="282"/>
    </location>
</feature>
<proteinExistence type="predicted"/>